<comment type="caution">
    <text evidence="2">The sequence shown here is derived from an EMBL/GenBank/DDBJ whole genome shotgun (WGS) entry which is preliminary data.</text>
</comment>
<feature type="domain" description="HTH cro/C1-type" evidence="1">
    <location>
        <begin position="18"/>
        <end position="56"/>
    </location>
</feature>
<evidence type="ECO:0000313" key="3">
    <source>
        <dbReference type="Proteomes" id="UP001552594"/>
    </source>
</evidence>
<reference evidence="2 3" key="1">
    <citation type="submission" date="2024-06" db="EMBL/GenBank/DDBJ databases">
        <title>The Natural Products Discovery Center: Release of the First 8490 Sequenced Strains for Exploring Actinobacteria Biosynthetic Diversity.</title>
        <authorList>
            <person name="Kalkreuter E."/>
            <person name="Kautsar S.A."/>
            <person name="Yang D."/>
            <person name="Bader C.D."/>
            <person name="Teijaro C.N."/>
            <person name="Fluegel L."/>
            <person name="Davis C.M."/>
            <person name="Simpson J.R."/>
            <person name="Lauterbach L."/>
            <person name="Steele A.D."/>
            <person name="Gui C."/>
            <person name="Meng S."/>
            <person name="Li G."/>
            <person name="Viehrig K."/>
            <person name="Ye F."/>
            <person name="Su P."/>
            <person name="Kiefer A.F."/>
            <person name="Nichols A."/>
            <person name="Cepeda A.J."/>
            <person name="Yan W."/>
            <person name="Fan B."/>
            <person name="Jiang Y."/>
            <person name="Adhikari A."/>
            <person name="Zheng C.-J."/>
            <person name="Schuster L."/>
            <person name="Cowan T.M."/>
            <person name="Smanski M.J."/>
            <person name="Chevrette M.G."/>
            <person name="De Carvalho L.P.S."/>
            <person name="Shen B."/>
        </authorList>
    </citation>
    <scope>NUCLEOTIDE SEQUENCE [LARGE SCALE GENOMIC DNA]</scope>
    <source>
        <strain evidence="2 3">NPDC052347</strain>
    </source>
</reference>
<dbReference type="SUPFAM" id="SSF47413">
    <property type="entry name" value="lambda repressor-like DNA-binding domains"/>
    <property type="match status" value="1"/>
</dbReference>
<dbReference type="InterPro" id="IPR010982">
    <property type="entry name" value="Lambda_DNA-bd_dom_sf"/>
</dbReference>
<gene>
    <name evidence="2" type="ORF">AB0L16_04950</name>
</gene>
<dbReference type="Pfam" id="PF19054">
    <property type="entry name" value="DUF5753"/>
    <property type="match status" value="1"/>
</dbReference>
<dbReference type="PROSITE" id="PS50943">
    <property type="entry name" value="HTH_CROC1"/>
    <property type="match status" value="1"/>
</dbReference>
<keyword evidence="3" id="KW-1185">Reference proteome</keyword>
<organism evidence="2 3">
    <name type="scientific">Streptomyces orinoci</name>
    <name type="common">Streptoverticillium orinoci</name>
    <dbReference type="NCBI Taxonomy" id="67339"/>
    <lineage>
        <taxon>Bacteria</taxon>
        <taxon>Bacillati</taxon>
        <taxon>Actinomycetota</taxon>
        <taxon>Actinomycetes</taxon>
        <taxon>Kitasatosporales</taxon>
        <taxon>Streptomycetaceae</taxon>
        <taxon>Streptomyces</taxon>
    </lineage>
</organism>
<sequence length="283" mass="31817">MAQRTWTTERQRRLGAELRKVRTAAGVSPEHIAGLLGVDRGKISNFESGLRPISPERVRTWVCNCDCSDDRYANALVDMARPQARGWWEKYRGRLPAGLLDIAELEANSVRMRVSQSVHIPGLLQTRDHARSLFEVVLPRLPSQDTELRMALRMERQRILMTDPAPELVAIIHEAALRMRFGGRKVARAQLEHVLSMAERPNITVLALPVEAGAFPGAGQAIFYAEAGAPQLDTVQLDSSHGPEFLHGAAQLAKYRAHLDWMEKLSLNPRDSRDFIRDIAHRL</sequence>
<dbReference type="EMBL" id="JBFAUK010000003">
    <property type="protein sequence ID" value="MEV5505812.1"/>
    <property type="molecule type" value="Genomic_DNA"/>
</dbReference>
<protein>
    <submittedName>
        <fullName evidence="2">Helix-turn-helix transcriptional regulator</fullName>
    </submittedName>
</protein>
<dbReference type="Pfam" id="PF13560">
    <property type="entry name" value="HTH_31"/>
    <property type="match status" value="1"/>
</dbReference>
<dbReference type="Proteomes" id="UP001552594">
    <property type="component" value="Unassembled WGS sequence"/>
</dbReference>
<dbReference type="RefSeq" id="WP_109283012.1">
    <property type="nucleotide sequence ID" value="NZ_JBFAUK010000003.1"/>
</dbReference>
<dbReference type="SMART" id="SM00530">
    <property type="entry name" value="HTH_XRE"/>
    <property type="match status" value="1"/>
</dbReference>
<proteinExistence type="predicted"/>
<evidence type="ECO:0000313" key="2">
    <source>
        <dbReference type="EMBL" id="MEV5505812.1"/>
    </source>
</evidence>
<dbReference type="CDD" id="cd00093">
    <property type="entry name" value="HTH_XRE"/>
    <property type="match status" value="1"/>
</dbReference>
<accession>A0ABV3JTL3</accession>
<name>A0ABV3JTL3_STRON</name>
<dbReference type="Gene3D" id="1.10.260.40">
    <property type="entry name" value="lambda repressor-like DNA-binding domains"/>
    <property type="match status" value="1"/>
</dbReference>
<dbReference type="InterPro" id="IPR001387">
    <property type="entry name" value="Cro/C1-type_HTH"/>
</dbReference>
<dbReference type="InterPro" id="IPR043917">
    <property type="entry name" value="DUF5753"/>
</dbReference>
<evidence type="ECO:0000259" key="1">
    <source>
        <dbReference type="PROSITE" id="PS50943"/>
    </source>
</evidence>